<comment type="caution">
    <text evidence="2">The sequence shown here is derived from an EMBL/GenBank/DDBJ whole genome shotgun (WGS) entry which is preliminary data.</text>
</comment>
<evidence type="ECO:0000259" key="1">
    <source>
        <dbReference type="Pfam" id="PF01814"/>
    </source>
</evidence>
<protein>
    <recommendedName>
        <fullName evidence="1">Hemerythrin-like domain-containing protein</fullName>
    </recommendedName>
</protein>
<dbReference type="CDD" id="cd12108">
    <property type="entry name" value="Hr-like"/>
    <property type="match status" value="1"/>
</dbReference>
<accession>A0ABQ3HHR5</accession>
<dbReference type="Pfam" id="PF01814">
    <property type="entry name" value="Hemerythrin"/>
    <property type="match status" value="1"/>
</dbReference>
<feature type="domain" description="Hemerythrin-like" evidence="1">
    <location>
        <begin position="26"/>
        <end position="147"/>
    </location>
</feature>
<sequence length="224" mass="24513">MGSSPAGRRVYRHVMADTLSMNQVIHAAVRRDVARTERALRDLRAGDVVRARQVRTAWRNLVRELTHHHEAEDSIAWPFLAARGFDALLLEQMEAEHVAMKHALAASSAAIDDVVAAPTEATAAAAADEVARASEVINGHLAHEEADVEGIMGELEDDPEWKKAAGKMRPASIVDAANALAWMQDGAGQRERSSLRATVPGPVVTVLTLLLARRYRREVAPVWR</sequence>
<dbReference type="EMBL" id="BNAD01000004">
    <property type="protein sequence ID" value="GHE17183.1"/>
    <property type="molecule type" value="Genomic_DNA"/>
</dbReference>
<keyword evidence="3" id="KW-1185">Reference proteome</keyword>
<name>A0ABQ3HHR5_9ACTN</name>
<organism evidence="2 3">
    <name type="scientific">Nocardioides flavus</name>
    <name type="common">ex Wang et al. 2016</name>
    <dbReference type="NCBI Taxonomy" id="2058780"/>
    <lineage>
        <taxon>Bacteria</taxon>
        <taxon>Bacillati</taxon>
        <taxon>Actinomycetota</taxon>
        <taxon>Actinomycetes</taxon>
        <taxon>Propionibacteriales</taxon>
        <taxon>Nocardioidaceae</taxon>
        <taxon>Nocardioides</taxon>
    </lineage>
</organism>
<dbReference type="InterPro" id="IPR012312">
    <property type="entry name" value="Hemerythrin-like"/>
</dbReference>
<evidence type="ECO:0000313" key="2">
    <source>
        <dbReference type="EMBL" id="GHE17183.1"/>
    </source>
</evidence>
<proteinExistence type="predicted"/>
<evidence type="ECO:0000313" key="3">
    <source>
        <dbReference type="Proteomes" id="UP000597341"/>
    </source>
</evidence>
<dbReference type="Gene3D" id="1.20.120.520">
    <property type="entry name" value="nmb1532 protein domain like"/>
    <property type="match status" value="1"/>
</dbReference>
<dbReference type="Proteomes" id="UP000597341">
    <property type="component" value="Unassembled WGS sequence"/>
</dbReference>
<gene>
    <name evidence="2" type="ORF">GCM10011376_17930</name>
</gene>
<reference evidence="3" key="1">
    <citation type="journal article" date="2019" name="Int. J. Syst. Evol. Microbiol.">
        <title>The Global Catalogue of Microorganisms (GCM) 10K type strain sequencing project: providing services to taxonomists for standard genome sequencing and annotation.</title>
        <authorList>
            <consortium name="The Broad Institute Genomics Platform"/>
            <consortium name="The Broad Institute Genome Sequencing Center for Infectious Disease"/>
            <person name="Wu L."/>
            <person name="Ma J."/>
        </authorList>
    </citation>
    <scope>NUCLEOTIDE SEQUENCE [LARGE SCALE GENOMIC DNA]</scope>
    <source>
        <strain evidence="3">CGMCC 1.12791</strain>
    </source>
</reference>